<evidence type="ECO:0000313" key="1">
    <source>
        <dbReference type="EMBL" id="GAA4513738.1"/>
    </source>
</evidence>
<comment type="caution">
    <text evidence="1">The sequence shown here is derived from an EMBL/GenBank/DDBJ whole genome shotgun (WGS) entry which is preliminary data.</text>
</comment>
<gene>
    <name evidence="1" type="ORF">GCM10023191_081260</name>
</gene>
<dbReference type="RefSeq" id="WP_345473201.1">
    <property type="nucleotide sequence ID" value="NZ_BAABHF010000048.1"/>
</dbReference>
<dbReference type="EMBL" id="BAABHF010000048">
    <property type="protein sequence ID" value="GAA4513738.1"/>
    <property type="molecule type" value="Genomic_DNA"/>
</dbReference>
<sequence length="390" mass="41769">MAEGAGDSAGGGDPEVQRLRRLFRFFAATQCRGRSPVYEALSEGVAGDDELLDLLMSAPGEQRRPSLLLAAVNLLLASNPGSALAGYYPIHGGRRPVDGRLMPAFAAFCAEHRAELGRLLRTRSTQTNEIRRCVALRLGLDHVHRRWPGPVALVEAGASAGLNLLLDRYRYRIGGQEASPEDAAPVTITCEVRGGIPAEGILGPVPEITCRRGIDQHPVNVADPGARAWLEAFIWPEQVGDLAVLRGAIDLAVSAATVTVAPGDATTDTARLLEELPGNEPVVVFTASLLSYLTPDARTAFAAQLRQAAAHRPVAWVFAEAPGLVATTDHLIAPDGPLARRNSLYLVGATLRDADRRDDALLALADPYLRWLALAREKTDDFQWLPANAG</sequence>
<accession>A0ABP8QZ09</accession>
<protein>
    <submittedName>
        <fullName evidence="1">DUF2332 domain-containing protein</fullName>
    </submittedName>
</protein>
<reference evidence="2" key="1">
    <citation type="journal article" date="2019" name="Int. J. Syst. Evol. Microbiol.">
        <title>The Global Catalogue of Microorganisms (GCM) 10K type strain sequencing project: providing services to taxonomists for standard genome sequencing and annotation.</title>
        <authorList>
            <consortium name="The Broad Institute Genomics Platform"/>
            <consortium name="The Broad Institute Genome Sequencing Center for Infectious Disease"/>
            <person name="Wu L."/>
            <person name="Ma J."/>
        </authorList>
    </citation>
    <scope>NUCLEOTIDE SEQUENCE [LARGE SCALE GENOMIC DNA]</scope>
    <source>
        <strain evidence="2">JCM 17933</strain>
    </source>
</reference>
<keyword evidence="2" id="KW-1185">Reference proteome</keyword>
<dbReference type="Pfam" id="PF10094">
    <property type="entry name" value="DUF2332"/>
    <property type="match status" value="1"/>
</dbReference>
<evidence type="ECO:0000313" key="2">
    <source>
        <dbReference type="Proteomes" id="UP001500503"/>
    </source>
</evidence>
<organism evidence="1 2">
    <name type="scientific">Actinoallomurus oryzae</name>
    <dbReference type="NCBI Taxonomy" id="502180"/>
    <lineage>
        <taxon>Bacteria</taxon>
        <taxon>Bacillati</taxon>
        <taxon>Actinomycetota</taxon>
        <taxon>Actinomycetes</taxon>
        <taxon>Streptosporangiales</taxon>
        <taxon>Thermomonosporaceae</taxon>
        <taxon>Actinoallomurus</taxon>
    </lineage>
</organism>
<name>A0ABP8QZ09_9ACTN</name>
<dbReference type="InterPro" id="IPR011200">
    <property type="entry name" value="UCP012608"/>
</dbReference>
<proteinExistence type="predicted"/>
<dbReference type="Proteomes" id="UP001500503">
    <property type="component" value="Unassembled WGS sequence"/>
</dbReference>